<reference evidence="3" key="1">
    <citation type="submission" date="2021-04" db="EMBL/GenBank/DDBJ databases">
        <authorList>
            <consortium name="Molecular Ecology Group"/>
        </authorList>
    </citation>
    <scope>NUCLEOTIDE SEQUENCE</scope>
</reference>
<evidence type="ECO:0000313" key="3">
    <source>
        <dbReference type="EMBL" id="CAG5120625.1"/>
    </source>
</evidence>
<comment type="caution">
    <text evidence="3">The sequence shown here is derived from an EMBL/GenBank/DDBJ whole genome shotgun (WGS) entry which is preliminary data.</text>
</comment>
<name>A0A8S3YYA7_9EUPU</name>
<evidence type="ECO:0000256" key="1">
    <source>
        <dbReference type="SAM" id="MobiDB-lite"/>
    </source>
</evidence>
<feature type="non-terminal residue" evidence="3">
    <location>
        <position position="182"/>
    </location>
</feature>
<feature type="compositionally biased region" description="Basic and acidic residues" evidence="1">
    <location>
        <begin position="1"/>
        <end position="15"/>
    </location>
</feature>
<dbReference type="AlphaFoldDB" id="A0A8S3YYA7"/>
<keyword evidence="2" id="KW-0812">Transmembrane</keyword>
<organism evidence="3 4">
    <name type="scientific">Candidula unifasciata</name>
    <dbReference type="NCBI Taxonomy" id="100452"/>
    <lineage>
        <taxon>Eukaryota</taxon>
        <taxon>Metazoa</taxon>
        <taxon>Spiralia</taxon>
        <taxon>Lophotrochozoa</taxon>
        <taxon>Mollusca</taxon>
        <taxon>Gastropoda</taxon>
        <taxon>Heterobranchia</taxon>
        <taxon>Euthyneura</taxon>
        <taxon>Panpulmonata</taxon>
        <taxon>Eupulmonata</taxon>
        <taxon>Stylommatophora</taxon>
        <taxon>Helicina</taxon>
        <taxon>Helicoidea</taxon>
        <taxon>Geomitridae</taxon>
        <taxon>Candidula</taxon>
    </lineage>
</organism>
<dbReference type="Proteomes" id="UP000678393">
    <property type="component" value="Unassembled WGS sequence"/>
</dbReference>
<keyword evidence="2" id="KW-0472">Membrane</keyword>
<evidence type="ECO:0000313" key="4">
    <source>
        <dbReference type="Proteomes" id="UP000678393"/>
    </source>
</evidence>
<dbReference type="OrthoDB" id="6143440at2759"/>
<feature type="region of interest" description="Disordered" evidence="1">
    <location>
        <begin position="1"/>
        <end position="48"/>
    </location>
</feature>
<evidence type="ECO:0000256" key="2">
    <source>
        <dbReference type="SAM" id="Phobius"/>
    </source>
</evidence>
<accession>A0A8S3YYA7</accession>
<proteinExistence type="predicted"/>
<keyword evidence="2" id="KW-1133">Transmembrane helix</keyword>
<dbReference type="EMBL" id="CAJHNH020000938">
    <property type="protein sequence ID" value="CAG5120625.1"/>
    <property type="molecule type" value="Genomic_DNA"/>
</dbReference>
<keyword evidence="4" id="KW-1185">Reference proteome</keyword>
<protein>
    <submittedName>
        <fullName evidence="3">Uncharacterized protein</fullName>
    </submittedName>
</protein>
<gene>
    <name evidence="3" type="ORF">CUNI_LOCUS6183</name>
</gene>
<feature type="transmembrane region" description="Helical" evidence="2">
    <location>
        <begin position="70"/>
        <end position="94"/>
    </location>
</feature>
<feature type="compositionally biased region" description="Low complexity" evidence="1">
    <location>
        <begin position="23"/>
        <end position="43"/>
    </location>
</feature>
<sequence length="182" mass="20462">MSQFDKNIDSKEPFLKENNVPDNSCSTSSTTNSTGHNSTNISNGLLSSTKTSNKDTDYQVLQATIAKLRIWLFAITAVAIAGFVILIIVVTCLYTQLNYDLTHHTHKPKVGEQMAAILEREELCVPCEEFRLGPSPEEDSMLRRFNVRETPTGANCCVDQPLQLLELLKLHVERRIRLEVAR</sequence>